<evidence type="ECO:0000313" key="1">
    <source>
        <dbReference type="EMBL" id="MED5051307.1"/>
    </source>
</evidence>
<dbReference type="Proteomes" id="UP001339962">
    <property type="component" value="Unassembled WGS sequence"/>
</dbReference>
<accession>A0ABD5ISM1</accession>
<evidence type="ECO:0000313" key="2">
    <source>
        <dbReference type="Proteomes" id="UP001339962"/>
    </source>
</evidence>
<reference evidence="1 2" key="1">
    <citation type="submission" date="2023-03" db="EMBL/GenBank/DDBJ databases">
        <title>Bacillus Genome Sequencing.</title>
        <authorList>
            <person name="Dunlap C."/>
        </authorList>
    </citation>
    <scope>NUCLEOTIDE SEQUENCE [LARGE SCALE GENOMIC DNA]</scope>
    <source>
        <strain evidence="1 2">NRS-38</strain>
    </source>
</reference>
<gene>
    <name evidence="1" type="ORF">P9850_05450</name>
</gene>
<dbReference type="RefSeq" id="WP_066149890.1">
    <property type="nucleotide sequence ID" value="NZ_JARTLI010000005.1"/>
</dbReference>
<dbReference type="AlphaFoldDB" id="A0ABD5ISM1"/>
<sequence>MQRVILGLGLIGMMTVSSHHTYAESERSLPCSMILPSVDQRSKNANGAALIYKVKLTPSFPRTSISIHALHLPAPSTLGNYDTYEGFAFIPGEISWRFKLQPIQEKHGSIWAGKIEDITAQMTGVQIQVRPSNSKTRQLGAPVLTNHVKYCK</sequence>
<protein>
    <submittedName>
        <fullName evidence="1">Uncharacterized protein</fullName>
    </submittedName>
</protein>
<proteinExistence type="predicted"/>
<dbReference type="InterPro" id="IPR058968">
    <property type="entry name" value="YoqH-like"/>
</dbReference>
<comment type="caution">
    <text evidence="1">The sequence shown here is derived from an EMBL/GenBank/DDBJ whole genome shotgun (WGS) entry which is preliminary data.</text>
</comment>
<dbReference type="EMBL" id="JARTLI010000005">
    <property type="protein sequence ID" value="MED5051307.1"/>
    <property type="molecule type" value="Genomic_DNA"/>
</dbReference>
<name>A0ABD5ISM1_9BACL</name>
<dbReference type="Pfam" id="PF26349">
    <property type="entry name" value="YoqH"/>
    <property type="match status" value="1"/>
</dbReference>
<organism evidence="1 2">
    <name type="scientific">Anoxybacteroides rupiense</name>
    <dbReference type="NCBI Taxonomy" id="311460"/>
    <lineage>
        <taxon>Bacteria</taxon>
        <taxon>Bacillati</taxon>
        <taxon>Bacillota</taxon>
        <taxon>Bacilli</taxon>
        <taxon>Bacillales</taxon>
        <taxon>Anoxybacillaceae</taxon>
        <taxon>Anoxybacteroides</taxon>
    </lineage>
</organism>